<feature type="compositionally biased region" description="Low complexity" evidence="1">
    <location>
        <begin position="66"/>
        <end position="85"/>
    </location>
</feature>
<name>A0A914Q0J5_9BILA</name>
<feature type="compositionally biased region" description="Low complexity" evidence="1">
    <location>
        <begin position="99"/>
        <end position="128"/>
    </location>
</feature>
<dbReference type="Proteomes" id="UP000887578">
    <property type="component" value="Unplaced"/>
</dbReference>
<protein>
    <submittedName>
        <fullName evidence="3">Uncharacterized protein</fullName>
    </submittedName>
</protein>
<reference evidence="3" key="1">
    <citation type="submission" date="2022-11" db="UniProtKB">
        <authorList>
            <consortium name="WormBaseParasite"/>
        </authorList>
    </citation>
    <scope>IDENTIFICATION</scope>
</reference>
<dbReference type="AlphaFoldDB" id="A0A914Q0J5"/>
<evidence type="ECO:0000313" key="3">
    <source>
        <dbReference type="WBParaSite" id="PDA_v2.g24217.t1"/>
    </source>
</evidence>
<proteinExistence type="predicted"/>
<evidence type="ECO:0000313" key="2">
    <source>
        <dbReference type="Proteomes" id="UP000887578"/>
    </source>
</evidence>
<sequence length="205" mass="22024">MNNFNLPNYAHSLIQPRNSMANGIPNFDLASIIAAATATATAQHDTSTKLNFSSLTTNVSLPSHEPSNTVVVTTPTRPSTTSSNNGLSQLPIPIPAQPTSPTQSSASASSISSGGSSSSIIQSAQSSPTRQNGSTTPLLFGGGGYKRKLSGTPTRKPPKPIPDENKVSFYIFKVKKIFVKRFATKFLFFFFKPKLILQRMLKFDT</sequence>
<feature type="region of interest" description="Disordered" evidence="1">
    <location>
        <begin position="59"/>
        <end position="162"/>
    </location>
</feature>
<accession>A0A914Q0J5</accession>
<keyword evidence="2" id="KW-1185">Reference proteome</keyword>
<evidence type="ECO:0000256" key="1">
    <source>
        <dbReference type="SAM" id="MobiDB-lite"/>
    </source>
</evidence>
<dbReference type="WBParaSite" id="PDA_v2.g24217.t1">
    <property type="protein sequence ID" value="PDA_v2.g24217.t1"/>
    <property type="gene ID" value="PDA_v2.g24217"/>
</dbReference>
<organism evidence="2 3">
    <name type="scientific">Panagrolaimus davidi</name>
    <dbReference type="NCBI Taxonomy" id="227884"/>
    <lineage>
        <taxon>Eukaryota</taxon>
        <taxon>Metazoa</taxon>
        <taxon>Ecdysozoa</taxon>
        <taxon>Nematoda</taxon>
        <taxon>Chromadorea</taxon>
        <taxon>Rhabditida</taxon>
        <taxon>Tylenchina</taxon>
        <taxon>Panagrolaimomorpha</taxon>
        <taxon>Panagrolaimoidea</taxon>
        <taxon>Panagrolaimidae</taxon>
        <taxon>Panagrolaimus</taxon>
    </lineage>
</organism>